<dbReference type="Proteomes" id="UP000321034">
    <property type="component" value="Unassembled WGS sequence"/>
</dbReference>
<gene>
    <name evidence="1" type="ORF">FVP77_12060</name>
</gene>
<dbReference type="InterPro" id="IPR029058">
    <property type="entry name" value="AB_hydrolase_fold"/>
</dbReference>
<reference evidence="1 2" key="1">
    <citation type="submission" date="2019-08" db="EMBL/GenBank/DDBJ databases">
        <authorList>
            <person name="Dong K."/>
        </authorList>
    </citation>
    <scope>NUCLEOTIDE SEQUENCE [LARGE SCALE GENOMIC DNA]</scope>
    <source>
        <strain evidence="1 2">JCM14558</strain>
    </source>
</reference>
<accession>A0A5C8HUB9</accession>
<dbReference type="OrthoDB" id="4790882at2"/>
<keyword evidence="2" id="KW-1185">Reference proteome</keyword>
<sequence length="438" mass="45381">MTEITIRSGALVEVDSESLHRLATRLRALVGDLDETIAQMDAAVRLVAQGQPSTFAAVLDATVLRAVLERARQEGDEILDAVTSAAALYEAVELHIERVAALAAGDTARVDLIDARRSRLWLDEPTAMGAADLVLENRPPVHGELSAQALRAMQGLGPMNPWLAVPAAYGVVDAVGLGAIPRNSRLAPGSAVPVHVMPTVPAAATSPSSLADAASRIPSGSAAQVRVERYTMADGTRQFAVYVAGTRSGGVSEPFDNRSNLELYTGRRSASYDSVTAALDDAGVRDGDVVHAFGHSQGAVVLERLALEGDYDTRTLVSFGSPVQADLGADILGVSVRHTDDPVSALQSGGHVTGVGAPGSFVVERLADPAAGLHDLRLPAHGLTAYTETAALIDASADPRTTAIRDVFASLGEARWGEAAEYVAERVSPGAPAGAGAG</sequence>
<protein>
    <recommendedName>
        <fullName evidence="3">Alpha/beta hydrolase</fullName>
    </recommendedName>
</protein>
<evidence type="ECO:0008006" key="3">
    <source>
        <dbReference type="Google" id="ProtNLM"/>
    </source>
</evidence>
<evidence type="ECO:0000313" key="2">
    <source>
        <dbReference type="Proteomes" id="UP000321034"/>
    </source>
</evidence>
<name>A0A5C8HUB9_9MICO</name>
<comment type="caution">
    <text evidence="1">The sequence shown here is derived from an EMBL/GenBank/DDBJ whole genome shotgun (WGS) entry which is preliminary data.</text>
</comment>
<proteinExistence type="predicted"/>
<evidence type="ECO:0000313" key="1">
    <source>
        <dbReference type="EMBL" id="TXK09639.1"/>
    </source>
</evidence>
<dbReference type="EMBL" id="VRSV01000002">
    <property type="protein sequence ID" value="TXK09639.1"/>
    <property type="molecule type" value="Genomic_DNA"/>
</dbReference>
<organism evidence="1 2">
    <name type="scientific">Microbacterium hatanonis</name>
    <dbReference type="NCBI Taxonomy" id="404366"/>
    <lineage>
        <taxon>Bacteria</taxon>
        <taxon>Bacillati</taxon>
        <taxon>Actinomycetota</taxon>
        <taxon>Actinomycetes</taxon>
        <taxon>Micrococcales</taxon>
        <taxon>Microbacteriaceae</taxon>
        <taxon>Microbacterium</taxon>
    </lineage>
</organism>
<dbReference type="RefSeq" id="WP_147894842.1">
    <property type="nucleotide sequence ID" value="NZ_BAAANR010000001.1"/>
</dbReference>
<dbReference type="SUPFAM" id="SSF53474">
    <property type="entry name" value="alpha/beta-Hydrolases"/>
    <property type="match status" value="1"/>
</dbReference>
<dbReference type="AlphaFoldDB" id="A0A5C8HUB9"/>